<keyword evidence="4" id="KW-1185">Reference proteome</keyword>
<accession>A0AAV5EZ25</accession>
<feature type="region of interest" description="Disordered" evidence="1">
    <location>
        <begin position="1"/>
        <end position="47"/>
    </location>
</feature>
<name>A0AAV5EZ25_ELECO</name>
<feature type="region of interest" description="Disordered" evidence="1">
    <location>
        <begin position="368"/>
        <end position="444"/>
    </location>
</feature>
<organism evidence="3 4">
    <name type="scientific">Eleusine coracana subsp. coracana</name>
    <dbReference type="NCBI Taxonomy" id="191504"/>
    <lineage>
        <taxon>Eukaryota</taxon>
        <taxon>Viridiplantae</taxon>
        <taxon>Streptophyta</taxon>
        <taxon>Embryophyta</taxon>
        <taxon>Tracheophyta</taxon>
        <taxon>Spermatophyta</taxon>
        <taxon>Magnoliopsida</taxon>
        <taxon>Liliopsida</taxon>
        <taxon>Poales</taxon>
        <taxon>Poaceae</taxon>
        <taxon>PACMAD clade</taxon>
        <taxon>Chloridoideae</taxon>
        <taxon>Cynodonteae</taxon>
        <taxon>Eleusininae</taxon>
        <taxon>Eleusine</taxon>
    </lineage>
</organism>
<dbReference type="AlphaFoldDB" id="A0AAV5EZ25"/>
<proteinExistence type="predicted"/>
<reference evidence="3" key="1">
    <citation type="journal article" date="2018" name="DNA Res.">
        <title>Multiple hybrid de novo genome assembly of finger millet, an orphan allotetraploid crop.</title>
        <authorList>
            <person name="Hatakeyama M."/>
            <person name="Aluri S."/>
            <person name="Balachadran M.T."/>
            <person name="Sivarajan S.R."/>
            <person name="Patrignani A."/>
            <person name="Gruter S."/>
            <person name="Poveda L."/>
            <person name="Shimizu-Inatsugi R."/>
            <person name="Baeten J."/>
            <person name="Francoijs K.J."/>
            <person name="Nataraja K.N."/>
            <person name="Reddy Y.A.N."/>
            <person name="Phadnis S."/>
            <person name="Ravikumar R.L."/>
            <person name="Schlapbach R."/>
            <person name="Sreeman S.M."/>
            <person name="Shimizu K.K."/>
        </authorList>
    </citation>
    <scope>NUCLEOTIDE SEQUENCE</scope>
</reference>
<evidence type="ECO:0000313" key="4">
    <source>
        <dbReference type="Proteomes" id="UP001054889"/>
    </source>
</evidence>
<feature type="domain" description="DUF659" evidence="2">
    <location>
        <begin position="257"/>
        <end position="326"/>
    </location>
</feature>
<evidence type="ECO:0000313" key="3">
    <source>
        <dbReference type="EMBL" id="GJN27667.1"/>
    </source>
</evidence>
<sequence>MSSSSDDDVERRHGTNVEVIMAEYTPPNTGTVSSSASGGVASASSTAPDGATLAEKAIAALPSDLATVAIDPKRKAKSQDPGWKYGWWPDPTKKDTIWCIFCKKLVPSGIKRFKQHLAGGYGDAMKCSRVPEVVSREDGYILEEEFKQAKKRAAQSVITSFVVSAATKPQTQKQSKSVSSMLCKTPEEVVAERHKSKTSQPTLEHCTKKGKEAKQIVDDHVADFFFENDIPLNAINSRSWEILLESIGQYGPRYRSPSYHEMRNPLLERGAERTTLLRKKHEEAWKEYGCTIMSDGWIDTSHRHLINFLANNPAGTFFLGSVDASNGDETPAAPEIMAAMDVEKTNIKEALKEKPRLQVEFHTKKRNRLEHKRLNKLVTRKRARKTPPQDLPEENDTDSADGDEQDHEEDEQSDATATMEEDDEIVGNELAAAHGFTLDDDLLN</sequence>
<dbReference type="EMBL" id="BQKI01000079">
    <property type="protein sequence ID" value="GJN27667.1"/>
    <property type="molecule type" value="Genomic_DNA"/>
</dbReference>
<feature type="compositionally biased region" description="Basic residues" evidence="1">
    <location>
        <begin position="368"/>
        <end position="385"/>
    </location>
</feature>
<feature type="compositionally biased region" description="Low complexity" evidence="1">
    <location>
        <begin position="29"/>
        <end position="47"/>
    </location>
</feature>
<dbReference type="Proteomes" id="UP001054889">
    <property type="component" value="Unassembled WGS sequence"/>
</dbReference>
<dbReference type="PANTHER" id="PTHR46951">
    <property type="entry name" value="BED-TYPE DOMAIN-CONTAINING PROTEIN"/>
    <property type="match status" value="1"/>
</dbReference>
<comment type="caution">
    <text evidence="3">The sequence shown here is derived from an EMBL/GenBank/DDBJ whole genome shotgun (WGS) entry which is preliminary data.</text>
</comment>
<feature type="compositionally biased region" description="Acidic residues" evidence="1">
    <location>
        <begin position="391"/>
        <end position="426"/>
    </location>
</feature>
<protein>
    <recommendedName>
        <fullName evidence="2">DUF659 domain-containing protein</fullName>
    </recommendedName>
</protein>
<reference evidence="3" key="2">
    <citation type="submission" date="2021-12" db="EMBL/GenBank/DDBJ databases">
        <title>Resequencing data analysis of finger millet.</title>
        <authorList>
            <person name="Hatakeyama M."/>
            <person name="Aluri S."/>
            <person name="Balachadran M.T."/>
            <person name="Sivarajan S.R."/>
            <person name="Poveda L."/>
            <person name="Shimizu-Inatsugi R."/>
            <person name="Schlapbach R."/>
            <person name="Sreeman S.M."/>
            <person name="Shimizu K.K."/>
        </authorList>
    </citation>
    <scope>NUCLEOTIDE SEQUENCE</scope>
</reference>
<dbReference type="InterPro" id="IPR007021">
    <property type="entry name" value="DUF659"/>
</dbReference>
<evidence type="ECO:0000256" key="1">
    <source>
        <dbReference type="SAM" id="MobiDB-lite"/>
    </source>
</evidence>
<dbReference type="PANTHER" id="PTHR46951:SF2">
    <property type="entry name" value="BED-TYPE DOMAIN-CONTAINING PROTEIN"/>
    <property type="match status" value="1"/>
</dbReference>
<evidence type="ECO:0000259" key="2">
    <source>
        <dbReference type="Pfam" id="PF04937"/>
    </source>
</evidence>
<dbReference type="Pfam" id="PF04937">
    <property type="entry name" value="DUF659"/>
    <property type="match status" value="1"/>
</dbReference>
<gene>
    <name evidence="3" type="primary">gb15709</name>
    <name evidence="3" type="ORF">PR202_gb15709</name>
</gene>